<sequence>MPSLRSKTSRSRRIWHIGQIAARRQIPGCLQQSRIPRLRLQRSKISWLRLQQSRIHRLLVAYTVPRGNAATDHIQIMSTPRQWDKKLFSWLRLQQLRIPRLLVAYYYTIPRGNAAEPAKYKL</sequence>
<evidence type="ECO:0000313" key="2">
    <source>
        <dbReference type="Proteomes" id="UP000789739"/>
    </source>
</evidence>
<name>A0A9N9FH06_9GLOM</name>
<dbReference type="Proteomes" id="UP000789739">
    <property type="component" value="Unassembled WGS sequence"/>
</dbReference>
<accession>A0A9N9FH06</accession>
<proteinExistence type="predicted"/>
<comment type="caution">
    <text evidence="1">The sequence shown here is derived from an EMBL/GenBank/DDBJ whole genome shotgun (WGS) entry which is preliminary data.</text>
</comment>
<protein>
    <submittedName>
        <fullName evidence="1">4129_t:CDS:1</fullName>
    </submittedName>
</protein>
<organism evidence="1 2">
    <name type="scientific">Paraglomus brasilianum</name>
    <dbReference type="NCBI Taxonomy" id="144538"/>
    <lineage>
        <taxon>Eukaryota</taxon>
        <taxon>Fungi</taxon>
        <taxon>Fungi incertae sedis</taxon>
        <taxon>Mucoromycota</taxon>
        <taxon>Glomeromycotina</taxon>
        <taxon>Glomeromycetes</taxon>
        <taxon>Paraglomerales</taxon>
        <taxon>Paraglomeraceae</taxon>
        <taxon>Paraglomus</taxon>
    </lineage>
</organism>
<keyword evidence="2" id="KW-1185">Reference proteome</keyword>
<gene>
    <name evidence="1" type="ORF">PBRASI_LOCUS4202</name>
</gene>
<dbReference type="EMBL" id="CAJVPI010000421">
    <property type="protein sequence ID" value="CAG8532957.1"/>
    <property type="molecule type" value="Genomic_DNA"/>
</dbReference>
<evidence type="ECO:0000313" key="1">
    <source>
        <dbReference type="EMBL" id="CAG8532957.1"/>
    </source>
</evidence>
<reference evidence="1" key="1">
    <citation type="submission" date="2021-06" db="EMBL/GenBank/DDBJ databases">
        <authorList>
            <person name="Kallberg Y."/>
            <person name="Tangrot J."/>
            <person name="Rosling A."/>
        </authorList>
    </citation>
    <scope>NUCLEOTIDE SEQUENCE</scope>
    <source>
        <strain evidence="1">BR232B</strain>
    </source>
</reference>
<dbReference type="AlphaFoldDB" id="A0A9N9FH06"/>